<accession>A0ABW6FI29</accession>
<dbReference type="PANTHER" id="PTHR45663:SF11">
    <property type="entry name" value="GEO12009P1"/>
    <property type="match status" value="1"/>
</dbReference>
<dbReference type="Proteomes" id="UP001598448">
    <property type="component" value="Unassembled WGS sequence"/>
</dbReference>
<dbReference type="Gene3D" id="3.40.30.10">
    <property type="entry name" value="Glutaredoxin"/>
    <property type="match status" value="1"/>
</dbReference>
<feature type="domain" description="Thioredoxin" evidence="8">
    <location>
        <begin position="1"/>
        <end position="109"/>
    </location>
</feature>
<evidence type="ECO:0000313" key="10">
    <source>
        <dbReference type="Proteomes" id="UP001598448"/>
    </source>
</evidence>
<dbReference type="PIRSF" id="PIRSF000077">
    <property type="entry name" value="Thioredoxin"/>
    <property type="match status" value="1"/>
</dbReference>
<evidence type="ECO:0000256" key="7">
    <source>
        <dbReference type="PIRNR" id="PIRNR000077"/>
    </source>
</evidence>
<dbReference type="InterPro" id="IPR017937">
    <property type="entry name" value="Thioredoxin_CS"/>
</dbReference>
<name>A0ABW6FI29_9ACTN</name>
<dbReference type="CDD" id="cd02947">
    <property type="entry name" value="TRX_family"/>
    <property type="match status" value="1"/>
</dbReference>
<dbReference type="PROSITE" id="PS51352">
    <property type="entry name" value="THIOREDOXIN_2"/>
    <property type="match status" value="1"/>
</dbReference>
<evidence type="ECO:0000313" key="9">
    <source>
        <dbReference type="EMBL" id="MFD5098173.1"/>
    </source>
</evidence>
<dbReference type="PRINTS" id="PR00421">
    <property type="entry name" value="THIOREDOXIN"/>
</dbReference>
<comment type="similarity">
    <text evidence="1 7">Belongs to the thioredoxin family.</text>
</comment>
<evidence type="ECO:0000256" key="5">
    <source>
        <dbReference type="ARBA" id="ARBA00023284"/>
    </source>
</evidence>
<keyword evidence="4" id="KW-1015">Disulfide bond</keyword>
<evidence type="ECO:0000256" key="4">
    <source>
        <dbReference type="ARBA" id="ARBA00023157"/>
    </source>
</evidence>
<dbReference type="PROSITE" id="PS00194">
    <property type="entry name" value="THIOREDOXIN_1"/>
    <property type="match status" value="1"/>
</dbReference>
<evidence type="ECO:0000256" key="6">
    <source>
        <dbReference type="NCBIfam" id="TIGR01068"/>
    </source>
</evidence>
<dbReference type="RefSeq" id="WP_386708661.1">
    <property type="nucleotide sequence ID" value="NZ_JBHXIJ010000015.1"/>
</dbReference>
<proteinExistence type="inferred from homology"/>
<dbReference type="PANTHER" id="PTHR45663">
    <property type="entry name" value="GEO12009P1"/>
    <property type="match status" value="1"/>
</dbReference>
<dbReference type="SUPFAM" id="SSF52833">
    <property type="entry name" value="Thioredoxin-like"/>
    <property type="match status" value="1"/>
</dbReference>
<protein>
    <recommendedName>
        <fullName evidence="6 7">Thioredoxin</fullName>
    </recommendedName>
</protein>
<evidence type="ECO:0000259" key="8">
    <source>
        <dbReference type="PROSITE" id="PS51352"/>
    </source>
</evidence>
<keyword evidence="10" id="KW-1185">Reference proteome</keyword>
<keyword evidence="2" id="KW-0813">Transport</keyword>
<dbReference type="InterPro" id="IPR013766">
    <property type="entry name" value="Thioredoxin_domain"/>
</dbReference>
<dbReference type="NCBIfam" id="TIGR01068">
    <property type="entry name" value="thioredoxin"/>
    <property type="match status" value="1"/>
</dbReference>
<gene>
    <name evidence="9" type="primary">trxA</name>
    <name evidence="9" type="ORF">ACFWJN_04200</name>
</gene>
<keyword evidence="3" id="KW-0249">Electron transport</keyword>
<evidence type="ECO:0000256" key="1">
    <source>
        <dbReference type="ARBA" id="ARBA00008987"/>
    </source>
</evidence>
<dbReference type="Pfam" id="PF00085">
    <property type="entry name" value="Thioredoxin"/>
    <property type="match status" value="1"/>
</dbReference>
<organism evidence="9 10">
    <name type="scientific">Streptomyces albidochromogenes</name>
    <dbReference type="NCBI Taxonomy" id="329524"/>
    <lineage>
        <taxon>Bacteria</taxon>
        <taxon>Bacillati</taxon>
        <taxon>Actinomycetota</taxon>
        <taxon>Actinomycetes</taxon>
        <taxon>Kitasatosporales</taxon>
        <taxon>Streptomycetaceae</taxon>
        <taxon>Streptomyces</taxon>
    </lineage>
</organism>
<dbReference type="EMBL" id="JBHXIJ010000015">
    <property type="protein sequence ID" value="MFD5098173.1"/>
    <property type="molecule type" value="Genomic_DNA"/>
</dbReference>
<sequence length="115" mass="12297">MAGTLKNVTDASFEQDVLKNEKPVLVDFWAAWCGPCRQIAPSLEAIAAEHGDEIEIVKLNIDENPATAAKYGVMSIPTLNVYQNGEVAKTIVGAKPKAALLRDLGDFIGEEAAKA</sequence>
<dbReference type="InterPro" id="IPR005746">
    <property type="entry name" value="Thioredoxin"/>
</dbReference>
<evidence type="ECO:0000256" key="3">
    <source>
        <dbReference type="ARBA" id="ARBA00022982"/>
    </source>
</evidence>
<reference evidence="9 10" key="1">
    <citation type="submission" date="2024-09" db="EMBL/GenBank/DDBJ databases">
        <title>The Natural Products Discovery Center: Release of the First 8490 Sequenced Strains for Exploring Actinobacteria Biosynthetic Diversity.</title>
        <authorList>
            <person name="Kalkreuter E."/>
            <person name="Kautsar S.A."/>
            <person name="Yang D."/>
            <person name="Bader C.D."/>
            <person name="Teijaro C.N."/>
            <person name="Fluegel L."/>
            <person name="Davis C.M."/>
            <person name="Simpson J.R."/>
            <person name="Lauterbach L."/>
            <person name="Steele A.D."/>
            <person name="Gui C."/>
            <person name="Meng S."/>
            <person name="Li G."/>
            <person name="Viehrig K."/>
            <person name="Ye F."/>
            <person name="Su P."/>
            <person name="Kiefer A.F."/>
            <person name="Nichols A."/>
            <person name="Cepeda A.J."/>
            <person name="Yan W."/>
            <person name="Fan B."/>
            <person name="Jiang Y."/>
            <person name="Adhikari A."/>
            <person name="Zheng C.-J."/>
            <person name="Schuster L."/>
            <person name="Cowan T.M."/>
            <person name="Smanski M.J."/>
            <person name="Chevrette M.G."/>
            <person name="De Carvalho L.P.S."/>
            <person name="Shen B."/>
        </authorList>
    </citation>
    <scope>NUCLEOTIDE SEQUENCE [LARGE SCALE GENOMIC DNA]</scope>
    <source>
        <strain evidence="9 10">NPDC058348</strain>
    </source>
</reference>
<dbReference type="InterPro" id="IPR036249">
    <property type="entry name" value="Thioredoxin-like_sf"/>
</dbReference>
<evidence type="ECO:0000256" key="2">
    <source>
        <dbReference type="ARBA" id="ARBA00022448"/>
    </source>
</evidence>
<comment type="caution">
    <text evidence="9">The sequence shown here is derived from an EMBL/GenBank/DDBJ whole genome shotgun (WGS) entry which is preliminary data.</text>
</comment>
<keyword evidence="5" id="KW-0676">Redox-active center</keyword>